<dbReference type="SUPFAM" id="SSF55785">
    <property type="entry name" value="PYP-like sensor domain (PAS domain)"/>
    <property type="match status" value="1"/>
</dbReference>
<proteinExistence type="inferred from homology"/>
<dbReference type="InterPro" id="IPR013656">
    <property type="entry name" value="PAS_4"/>
</dbReference>
<dbReference type="CDD" id="cd00130">
    <property type="entry name" value="PAS"/>
    <property type="match status" value="1"/>
</dbReference>
<dbReference type="GO" id="GO:0004888">
    <property type="term" value="F:transmembrane signaling receptor activity"/>
    <property type="evidence" value="ECO:0007669"/>
    <property type="project" value="InterPro"/>
</dbReference>
<dbReference type="Pfam" id="PF08448">
    <property type="entry name" value="PAS_4"/>
    <property type="match status" value="1"/>
</dbReference>
<evidence type="ECO:0000313" key="7">
    <source>
        <dbReference type="Proteomes" id="UP000010824"/>
    </source>
</evidence>
<evidence type="ECO:0000259" key="5">
    <source>
        <dbReference type="PROSITE" id="PS50112"/>
    </source>
</evidence>
<dbReference type="InterPro" id="IPR035965">
    <property type="entry name" value="PAS-like_dom_sf"/>
</dbReference>
<dbReference type="SMART" id="SM00283">
    <property type="entry name" value="MA"/>
    <property type="match status" value="1"/>
</dbReference>
<dbReference type="KEGG" id="mfo:Metfor_2265"/>
<keyword evidence="1 3" id="KW-0807">Transducer</keyword>
<sequence>MEMLELKELMEMFEDNPLSQVVVDAELRIVLVNTAFEKMVGYSKDRLIGMKFTDFKDKSMVKYLKNTGESVGEALTTRKRTVGQSTLETPSGSYVVVRTNMPFLDEKGNVKYIYVTYNDITKTVKNGEYVANEVNELAKIYEIMAQGDLTQRYTLTKPDADTQENYELLVKLRDAVRGIVGALQKNIGDVNKQMLNLTSTADNATRSVEDASKSVNQIAKNTGIVSENAQKSSEGIEQMSKAMQDMSAAVEEITSSMESVSAQANNAKDSAKSGAILAENVNKDMMEITTSASATYEVIKDIEKQMTDIGKIIVLIRDLASQTNLLALNAAIEAARAGEHGRGFAVVASEVKSLAQESRSSAEKIEEMITQLNIVTKKAADGMESAQNLVKKGAAGAQQALEAFRTIQKAAETVANSASEVAAATEEQAATTEEITASVHEVAGLIERTAKEAGDTAAATEESAAAIDEITRMVHTVNEVAVQAMDANKKFKV</sequence>
<dbReference type="InterPro" id="IPR004089">
    <property type="entry name" value="MCPsignal_dom"/>
</dbReference>
<dbReference type="PRINTS" id="PR00260">
    <property type="entry name" value="CHEMTRNSDUCR"/>
</dbReference>
<dbReference type="GO" id="GO:0016020">
    <property type="term" value="C:membrane"/>
    <property type="evidence" value="ECO:0007669"/>
    <property type="project" value="InterPro"/>
</dbReference>
<accession>L0HGZ1</accession>
<dbReference type="InterPro" id="IPR004090">
    <property type="entry name" value="Chemotax_Me-accpt_rcpt"/>
</dbReference>
<comment type="similarity">
    <text evidence="2">Belongs to the methyl-accepting chemotaxis (MCP) protein family.</text>
</comment>
<evidence type="ECO:0000313" key="6">
    <source>
        <dbReference type="EMBL" id="AGB03270.1"/>
    </source>
</evidence>
<dbReference type="NCBIfam" id="TIGR00229">
    <property type="entry name" value="sensory_box"/>
    <property type="match status" value="1"/>
</dbReference>
<dbReference type="Gene3D" id="1.10.287.950">
    <property type="entry name" value="Methyl-accepting chemotaxis protein"/>
    <property type="match status" value="1"/>
</dbReference>
<reference evidence="6 7" key="2">
    <citation type="journal article" date="2014" name="Genome Announc.">
        <title>Complete Genome Sequence of Methanoregula formicica SMSPT, a Mesophilic Hydrogenotrophic Methanogen Isolated from a Methanogenic Upflow Anaerobic Sludge Blanket Reactor.</title>
        <authorList>
            <person name="Yamamoto K."/>
            <person name="Tamaki H."/>
            <person name="Cadillo-Quiroz H."/>
            <person name="Imachi H."/>
            <person name="Kyrpides N."/>
            <person name="Woyke T."/>
            <person name="Goodwin L."/>
            <person name="Zinder S.H."/>
            <person name="Kamagata Y."/>
            <person name="Liu W.T."/>
        </authorList>
    </citation>
    <scope>NUCLEOTIDE SEQUENCE [LARGE SCALE GENOMIC DNA]</scope>
    <source>
        <strain evidence="7">DSM 22288 / NBRC 105244 / SMSP</strain>
    </source>
</reference>
<dbReference type="EMBL" id="CP003167">
    <property type="protein sequence ID" value="AGB03270.1"/>
    <property type="molecule type" value="Genomic_DNA"/>
</dbReference>
<dbReference type="Pfam" id="PF00015">
    <property type="entry name" value="MCPsignal"/>
    <property type="match status" value="1"/>
</dbReference>
<dbReference type="GO" id="GO:0006935">
    <property type="term" value="P:chemotaxis"/>
    <property type="evidence" value="ECO:0007669"/>
    <property type="project" value="InterPro"/>
</dbReference>
<dbReference type="PROSITE" id="PS50111">
    <property type="entry name" value="CHEMOTAXIS_TRANSDUC_2"/>
    <property type="match status" value="1"/>
</dbReference>
<evidence type="ECO:0000256" key="2">
    <source>
        <dbReference type="ARBA" id="ARBA00029447"/>
    </source>
</evidence>
<dbReference type="eggNOG" id="arCOG02318">
    <property type="taxonomic scope" value="Archaea"/>
</dbReference>
<feature type="domain" description="PAS" evidence="5">
    <location>
        <begin position="5"/>
        <end position="49"/>
    </location>
</feature>
<dbReference type="Gene3D" id="3.30.450.20">
    <property type="entry name" value="PAS domain"/>
    <property type="match status" value="1"/>
</dbReference>
<feature type="domain" description="Methyl-accepting transducer" evidence="4">
    <location>
        <begin position="207"/>
        <end position="443"/>
    </location>
</feature>
<dbReference type="GO" id="GO:0007165">
    <property type="term" value="P:signal transduction"/>
    <property type="evidence" value="ECO:0007669"/>
    <property type="project" value="UniProtKB-KW"/>
</dbReference>
<evidence type="ECO:0000259" key="4">
    <source>
        <dbReference type="PROSITE" id="PS50111"/>
    </source>
</evidence>
<dbReference type="SMART" id="SM00091">
    <property type="entry name" value="PAS"/>
    <property type="match status" value="1"/>
</dbReference>
<dbReference type="STRING" id="593750.Metfor_2265"/>
<dbReference type="HOGENOM" id="CLU_000445_107_18_2"/>
<dbReference type="PROSITE" id="PS50112">
    <property type="entry name" value="PAS"/>
    <property type="match status" value="1"/>
</dbReference>
<name>L0HGZ1_METFS</name>
<reference evidence="7" key="1">
    <citation type="submission" date="2011-12" db="EMBL/GenBank/DDBJ databases">
        <title>Complete sequence of Methanoregula formicicum SMSP.</title>
        <authorList>
            <person name="Lucas S."/>
            <person name="Han J."/>
            <person name="Lapidus A."/>
            <person name="Cheng J.-F."/>
            <person name="Goodwin L."/>
            <person name="Pitluck S."/>
            <person name="Peters L."/>
            <person name="Ovchinnikova G."/>
            <person name="Teshima H."/>
            <person name="Detter J.C."/>
            <person name="Han C."/>
            <person name="Tapia R."/>
            <person name="Land M."/>
            <person name="Hauser L."/>
            <person name="Kyrpides N."/>
            <person name="Ivanova N."/>
            <person name="Pagani I."/>
            <person name="Imachi H."/>
            <person name="Tamaki H."/>
            <person name="Sekiguchi Y."/>
            <person name="Kamagata Y."/>
            <person name="Cadillo-Quiroz H."/>
            <person name="Zinder S."/>
            <person name="Liu W.-T."/>
            <person name="Woyke T."/>
        </authorList>
    </citation>
    <scope>NUCLEOTIDE SEQUENCE [LARGE SCALE GENOMIC DNA]</scope>
    <source>
        <strain evidence="7">DSM 22288 / NBRC 105244 / SMSP</strain>
    </source>
</reference>
<evidence type="ECO:0000256" key="3">
    <source>
        <dbReference type="PROSITE-ProRule" id="PRU00284"/>
    </source>
</evidence>
<dbReference type="eggNOG" id="arCOG06712">
    <property type="taxonomic scope" value="Archaea"/>
</dbReference>
<evidence type="ECO:0000256" key="1">
    <source>
        <dbReference type="ARBA" id="ARBA00023224"/>
    </source>
</evidence>
<keyword evidence="7" id="KW-1185">Reference proteome</keyword>
<organism evidence="6 7">
    <name type="scientific">Methanoregula formicica (strain DSM 22288 / NBRC 105244 / SMSP)</name>
    <dbReference type="NCBI Taxonomy" id="593750"/>
    <lineage>
        <taxon>Archaea</taxon>
        <taxon>Methanobacteriati</taxon>
        <taxon>Methanobacteriota</taxon>
        <taxon>Stenosarchaea group</taxon>
        <taxon>Methanomicrobia</taxon>
        <taxon>Methanomicrobiales</taxon>
        <taxon>Methanoregulaceae</taxon>
        <taxon>Methanoregula</taxon>
    </lineage>
</organism>
<dbReference type="InterPro" id="IPR000014">
    <property type="entry name" value="PAS"/>
</dbReference>
<dbReference type="Proteomes" id="UP000010824">
    <property type="component" value="Chromosome"/>
</dbReference>
<dbReference type="AlphaFoldDB" id="L0HGZ1"/>
<dbReference type="InParanoid" id="L0HGZ1"/>
<dbReference type="PANTHER" id="PTHR32089:SF112">
    <property type="entry name" value="LYSOZYME-LIKE PROTEIN-RELATED"/>
    <property type="match status" value="1"/>
</dbReference>
<protein>
    <submittedName>
        <fullName evidence="6">PAS domain S-box</fullName>
    </submittedName>
</protein>
<dbReference type="SUPFAM" id="SSF58104">
    <property type="entry name" value="Methyl-accepting chemotaxis protein (MCP) signaling domain"/>
    <property type="match status" value="1"/>
</dbReference>
<dbReference type="PANTHER" id="PTHR32089">
    <property type="entry name" value="METHYL-ACCEPTING CHEMOTAXIS PROTEIN MCPB"/>
    <property type="match status" value="1"/>
</dbReference>
<gene>
    <name evidence="6" type="ordered locus">Metfor_2265</name>
</gene>